<dbReference type="Proteomes" id="UP000199125">
    <property type="component" value="Unassembled WGS sequence"/>
</dbReference>
<evidence type="ECO:0000313" key="3">
    <source>
        <dbReference type="Proteomes" id="UP000199125"/>
    </source>
</evidence>
<sequence>MIDINTLISRADAYKQAAGISEDSTVSHRVFRDSKKLAALRQGADITVGRFNAAMRWFDQNFPQPAASAAQTQEQNHVETSDGC</sequence>
<dbReference type="AlphaFoldDB" id="A0A1H6NDM0"/>
<protein>
    <submittedName>
        <fullName evidence="2">Uncharacterized protein</fullName>
    </submittedName>
</protein>
<proteinExistence type="predicted"/>
<dbReference type="EMBL" id="FNXG01000006">
    <property type="protein sequence ID" value="SEI09964.1"/>
    <property type="molecule type" value="Genomic_DNA"/>
</dbReference>
<reference evidence="3" key="1">
    <citation type="submission" date="2016-10" db="EMBL/GenBank/DDBJ databases">
        <authorList>
            <person name="Varghese N."/>
            <person name="Submissions S."/>
        </authorList>
    </citation>
    <scope>NUCLEOTIDE SEQUENCE [LARGE SCALE GENOMIC DNA]</scope>
    <source>
        <strain evidence="3">DSM 11593</strain>
    </source>
</reference>
<evidence type="ECO:0000313" key="2">
    <source>
        <dbReference type="EMBL" id="SEI09964.1"/>
    </source>
</evidence>
<organism evidence="2 3">
    <name type="scientific">Paracoccus alkenifer</name>
    <dbReference type="NCBI Taxonomy" id="65735"/>
    <lineage>
        <taxon>Bacteria</taxon>
        <taxon>Pseudomonadati</taxon>
        <taxon>Pseudomonadota</taxon>
        <taxon>Alphaproteobacteria</taxon>
        <taxon>Rhodobacterales</taxon>
        <taxon>Paracoccaceae</taxon>
        <taxon>Paracoccus</taxon>
    </lineage>
</organism>
<keyword evidence="3" id="KW-1185">Reference proteome</keyword>
<dbReference type="RefSeq" id="WP_177172575.1">
    <property type="nucleotide sequence ID" value="NZ_FNXG01000006.1"/>
</dbReference>
<name>A0A1H6NDM0_9RHOB</name>
<feature type="region of interest" description="Disordered" evidence="1">
    <location>
        <begin position="65"/>
        <end position="84"/>
    </location>
</feature>
<gene>
    <name evidence="2" type="ORF">SAMN04488075_2850</name>
</gene>
<accession>A0A1H6NDM0</accession>
<evidence type="ECO:0000256" key="1">
    <source>
        <dbReference type="SAM" id="MobiDB-lite"/>
    </source>
</evidence>